<keyword evidence="1" id="KW-0472">Membrane</keyword>
<dbReference type="InterPro" id="IPR011727">
    <property type="entry name" value="CHP02117"/>
</dbReference>
<reference evidence="2" key="1">
    <citation type="submission" date="2015-10" db="EMBL/GenBank/DDBJ databases">
        <title>Draft genome sequence of Salegentibacter mishustinae KCTC 12263.</title>
        <authorList>
            <person name="Lin W."/>
            <person name="Zheng Q."/>
        </authorList>
    </citation>
    <scope>NUCLEOTIDE SEQUENCE [LARGE SCALE GENOMIC DNA]</scope>
    <source>
        <strain evidence="2">KCTC 12263</strain>
    </source>
</reference>
<evidence type="ECO:0000313" key="2">
    <source>
        <dbReference type="EMBL" id="KRG29426.1"/>
    </source>
</evidence>
<dbReference type="OrthoDB" id="211174at2"/>
<dbReference type="NCBIfam" id="TIGR02117">
    <property type="entry name" value="chp_urease_rgn"/>
    <property type="match status" value="1"/>
</dbReference>
<evidence type="ECO:0008006" key="4">
    <source>
        <dbReference type="Google" id="ProtNLM"/>
    </source>
</evidence>
<organism evidence="2 3">
    <name type="scientific">Salegentibacter mishustinae</name>
    <dbReference type="NCBI Taxonomy" id="270918"/>
    <lineage>
        <taxon>Bacteria</taxon>
        <taxon>Pseudomonadati</taxon>
        <taxon>Bacteroidota</taxon>
        <taxon>Flavobacteriia</taxon>
        <taxon>Flavobacteriales</taxon>
        <taxon>Flavobacteriaceae</taxon>
        <taxon>Salegentibacter</taxon>
    </lineage>
</organism>
<proteinExistence type="predicted"/>
<dbReference type="AlphaFoldDB" id="A0A0Q9ZH40"/>
<evidence type="ECO:0000313" key="3">
    <source>
        <dbReference type="Proteomes" id="UP000051643"/>
    </source>
</evidence>
<dbReference type="RefSeq" id="WP_057481345.1">
    <property type="nucleotide sequence ID" value="NZ_BMWR01000006.1"/>
</dbReference>
<evidence type="ECO:0000256" key="1">
    <source>
        <dbReference type="SAM" id="Phobius"/>
    </source>
</evidence>
<keyword evidence="3" id="KW-1185">Reference proteome</keyword>
<feature type="transmembrane region" description="Helical" evidence="1">
    <location>
        <begin position="7"/>
        <end position="32"/>
    </location>
</feature>
<protein>
    <recommendedName>
        <fullName evidence="4">Urease-associated protein</fullName>
    </recommendedName>
</protein>
<name>A0A0Q9ZH40_9FLAO</name>
<keyword evidence="1" id="KW-1133">Transmembrane helix</keyword>
<dbReference type="Pfam" id="PF09601">
    <property type="entry name" value="DUF2459"/>
    <property type="match status" value="1"/>
</dbReference>
<keyword evidence="1" id="KW-0812">Transmembrane</keyword>
<accession>A0A0Q9ZH40</accession>
<comment type="caution">
    <text evidence="2">The sequence shown here is derived from an EMBL/GenBank/DDBJ whole genome shotgun (WGS) entry which is preliminary data.</text>
</comment>
<dbReference type="EMBL" id="LKTP01000010">
    <property type="protein sequence ID" value="KRG29426.1"/>
    <property type="molecule type" value="Genomic_DNA"/>
</dbReference>
<dbReference type="Proteomes" id="UP000051643">
    <property type="component" value="Unassembled WGS sequence"/>
</dbReference>
<gene>
    <name evidence="2" type="ORF">APR42_16505</name>
</gene>
<sequence length="225" mass="26259">MKQALRYFFKFLLILLAPPIIYLVLALIGSIIPVNSNPETKNAEIDIYLYKQDMHTDILLPLNSEIIKWDRIFKPEHTLSNPQNSEFIGFGWGDLNFYRNTPQWKDLKLDVAFKALLLRSQSALHTRFYEKIPSSENLVKISVSEDQYKKLTEYILETVDAENKSKIKPVSDLHYYQDDAFYLAETSFHLFKTCNTWTNSALKASGLRACLWTPFPQGIFFQYKN</sequence>